<dbReference type="InterPro" id="IPR013120">
    <property type="entry name" value="FAR_NAD-bd"/>
</dbReference>
<dbReference type="Pfam" id="PF08659">
    <property type="entry name" value="KR"/>
    <property type="match status" value="1"/>
</dbReference>
<evidence type="ECO:0000256" key="6">
    <source>
        <dbReference type="PROSITE-ProRule" id="PRU01363"/>
    </source>
</evidence>
<dbReference type="KEGG" id="cci:CC1G_05873"/>
<dbReference type="InterPro" id="IPR049900">
    <property type="entry name" value="PKS_mFAS_DH"/>
</dbReference>
<keyword evidence="2" id="KW-0596">Phosphopantetheine</keyword>
<feature type="domain" description="Ketosynthase family 3 (KS3)" evidence="8">
    <location>
        <begin position="1"/>
        <end position="136"/>
    </location>
</feature>
<dbReference type="SMART" id="SM00827">
    <property type="entry name" value="PKS_AT"/>
    <property type="match status" value="1"/>
</dbReference>
<dbReference type="PANTHER" id="PTHR43775:SF37">
    <property type="entry name" value="SI:DKEY-61P9.11"/>
    <property type="match status" value="1"/>
</dbReference>
<dbReference type="InterPro" id="IPR036291">
    <property type="entry name" value="NAD(P)-bd_dom_sf"/>
</dbReference>
<dbReference type="HOGENOM" id="CLU_000022_31_0_1"/>
<dbReference type="Pfam" id="PF16197">
    <property type="entry name" value="KAsynt_C_assoc"/>
    <property type="match status" value="1"/>
</dbReference>
<dbReference type="Proteomes" id="UP000001861">
    <property type="component" value="Unassembled WGS sequence"/>
</dbReference>
<dbReference type="SUPFAM" id="SSF55048">
    <property type="entry name" value="Probable ACP-binding domain of malonyl-CoA ACP transacylase"/>
    <property type="match status" value="1"/>
</dbReference>
<feature type="active site" description="Proton donor; for dehydratase activity" evidence="6">
    <location>
        <position position="784"/>
    </location>
</feature>
<dbReference type="Pfam" id="PF14765">
    <property type="entry name" value="PS-DH"/>
    <property type="match status" value="1"/>
</dbReference>
<dbReference type="Pfam" id="PF07993">
    <property type="entry name" value="NAD_binding_4"/>
    <property type="match status" value="2"/>
</dbReference>
<accession>A8NLN5</accession>
<dbReference type="GeneID" id="6011253"/>
<dbReference type="SMART" id="SM00826">
    <property type="entry name" value="PKS_DH"/>
    <property type="match status" value="1"/>
</dbReference>
<sequence>MIEAFQRAGRSPRDVDFVELHATGTAKGDPTEANWVGEAFQRERELLVGSVKGNIGHTEVTAFLASLSKVLSIFERRTIPPTVNIKTLNPAIRWYTFRMRVPLLPEPLPTPSGRKPLISIAASGIGGSNGHVVLESAPPRPRLSRFPSKVDLPTLLVCGGLSNRTATEISNDLRERAVNKHANLAGLSTVLGRRSRQMTWRSFAVVHPSDPPPSFSPPQLVPRHALPIAMVFSGQGTQHVDMGRQLFGTFPAFRQSVLEMDEVFRRITNSSIIHDHHLFAGQSTNLPEPWPISLVLPAICIFQIALFDLLVSLGVKPNLLIGHSAGETAVIYASGAAPKAMAVELAIIRGQCFTPIEEMGGAMAAVSCTLDDVQELIDQSRRTDEVVDVACYNSPTAVAIAGHERAVDDVVRAAGELGIFARKIRTRVPIHSSMMEACWERYLEALDQLFKRYPGVRKPCIPTYSTLTGKLVDAYECDYFWRSTRDPVLFVDAVTNLTTDHPTATFLEIGSHPVLGSYISSMALDSLVLPTVYRPKRGASTTEHVDFLTVLGRLSVAGHNCVDFTLLNSCACYEAQVDLPKYPFAKKRWPLYPDTQGYHKQISPRNGPLNHQYLRFNKDTHPSLADHIIRGEPIMPAAGFLEMAIEFGATTLLKVDFRGILSLSSETPVPIAINLDGAHWTVKTTGTTSSGLDNAERLHAEGLLSFETPPSLPDVDLSEIRKRCTNHVHSGFYSSLSYFSSYGPHFQRVTNVYFGFKEALVSVVGLDTNLAEEGAYFLHPAVLDACLQVTAYKAFHGDYNPSAYYLPSKIDAFVVHQKPRRHYFPYHVYAHIQLKEWVPDGIVYDIGVFNDSGTRLCTFQGLKVAKHRIQPIAEPSVAFEIAAQLVCDRQGAPITSGPGFLLPSPPSNVPNGYPQPNGIEKPHEASTPPLSTQKPCEALYKPESSFTFSYRYGEEADLQWELSGLNIFQTLDVWIITKEGRDGGAARGLVGALRKECSSWTIRLVQYPENFDEEARLKALSTIPIWMQDETDFWISENGDISVPRITPISFKPNGKGPDRGIRKEDKDLLPLDHIGVRLEASSKQGQVVGFVGQVTDANWTTFNVGSFVVGILNEKPKENIVIDVDDVHHLPECLHSSIQIVPHLVPGFISALLAPGISAFCRGNRLVRQRILLTHSGSLASHAIIEVYRQLHLAVSTVPNDASLLELANIKGAPFDLIITEYEDKPHQQVLRSLLQKNGRLYNWTQELQDTLTKDPSLINDALQHVFSLMEDRIGDIDLPHGLLDHTISPVHHSIPASDELVREQPRSAKFDSMKSYILLGGVGTLGAHLALFMYQRGARNIVLTSRSGEAGLEKNENLVVRRMFEYLKGREDLHIRLVAVDATDPGAMAEFMLDVSPAVGGCVVLSGVLRDRHFQNLTEEDFSIVYRSKLGVLEAMNRYLDVEALDFVVAFSSVTGLIGIPGQTNYNAANAALEEEVAKFRNGFAFVCPGILDSTMMLAGADERKAVKLRRLTEWSISAEDMIPWFEDAICKFQSGHRFSRYIPTLDWKVIEKAVGMPRIGKHLVPPDEVVAVTEGPATDAIADIICSVLGVAKSDFSAATPLTAYGIDSLSASKISFRLRPILEVSQIQLLASTCLNDLHRMKQQAARGRQAQLLPVDQTKKGLSKPETMQGYVERYLPQITHEVHPLENNRPSSTLRTVIVTGTTGSLGSHLLQRLVQDDTVERIFALNRPGSSSLLERQQRGFDRLRLPSHLLSSRKLMLLEVDFLKNDYGLDNTTLSLMESSVTDIVHNDRPRHTPLLSEQHLCDPHPAVGAGYLESKWIAERIVQLTGKRCGLKTRVVRAGVLSGSDHHGAWDPSHWVPALVQSGVYLGCLPEAESSISWIPVDHAASAIVETLVTSADYIHIVHPRPVPWNDIIRPVSKALNLSLVPYQEWLSRLESSISFQRVENEDEKSKTSPQSALRLLHFFRLGLEEGRKSAVVGHETESLGMLPKVTFEKGMASCRTLQRIWDSGSQLSSKDARKWIQYWRNVGVI</sequence>
<keyword evidence="3" id="KW-0597">Phosphoprotein</keyword>
<evidence type="ECO:0000256" key="2">
    <source>
        <dbReference type="ARBA" id="ARBA00022450"/>
    </source>
</evidence>
<dbReference type="SUPFAM" id="SSF53901">
    <property type="entry name" value="Thiolase-like"/>
    <property type="match status" value="1"/>
</dbReference>
<keyword evidence="5" id="KW-0511">Multifunctional enzyme</keyword>
<gene>
    <name evidence="10" type="ORF">CC1G_05873</name>
</gene>
<feature type="region of interest" description="C-terminal hotdog fold" evidence="6">
    <location>
        <begin position="723"/>
        <end position="873"/>
    </location>
</feature>
<comment type="caution">
    <text evidence="10">The sequence shown here is derived from an EMBL/GenBank/DDBJ whole genome shotgun (WGS) entry which is preliminary data.</text>
</comment>
<dbReference type="InterPro" id="IPR013968">
    <property type="entry name" value="PKS_KR"/>
</dbReference>
<dbReference type="eggNOG" id="KOG1178">
    <property type="taxonomic scope" value="Eukaryota"/>
</dbReference>
<dbReference type="PANTHER" id="PTHR43775">
    <property type="entry name" value="FATTY ACID SYNTHASE"/>
    <property type="match status" value="1"/>
</dbReference>
<feature type="domain" description="PKS/mFAS DH" evidence="9">
    <location>
        <begin position="593"/>
        <end position="873"/>
    </location>
</feature>
<feature type="region of interest" description="N-terminal hotdog fold" evidence="6">
    <location>
        <begin position="593"/>
        <end position="711"/>
    </location>
</feature>
<dbReference type="OMA" id="NGRACHE"/>
<dbReference type="InterPro" id="IPR016039">
    <property type="entry name" value="Thiolase-like"/>
</dbReference>
<dbReference type="GO" id="GO:0006633">
    <property type="term" value="P:fatty acid biosynthetic process"/>
    <property type="evidence" value="ECO:0007669"/>
    <property type="project" value="TreeGrafter"/>
</dbReference>
<dbReference type="InParanoid" id="A8NLN5"/>
<dbReference type="InterPro" id="IPR016036">
    <property type="entry name" value="Malonyl_transacylase_ACP-bd"/>
</dbReference>
<dbReference type="InterPro" id="IPR020807">
    <property type="entry name" value="PKS_DH"/>
</dbReference>
<dbReference type="SUPFAM" id="SSF51735">
    <property type="entry name" value="NAD(P)-binding Rossmann-fold domains"/>
    <property type="match status" value="2"/>
</dbReference>
<dbReference type="InterPro" id="IPR001227">
    <property type="entry name" value="Ac_transferase_dom_sf"/>
</dbReference>
<dbReference type="InterPro" id="IPR036736">
    <property type="entry name" value="ACP-like_sf"/>
</dbReference>
<evidence type="ECO:0000259" key="8">
    <source>
        <dbReference type="PROSITE" id="PS52004"/>
    </source>
</evidence>
<keyword evidence="11" id="KW-1185">Reference proteome</keyword>
<comment type="pathway">
    <text evidence="1">Secondary metabolite biosynthesis.</text>
</comment>
<feature type="active site" description="Proton acceptor; for dehydratase activity" evidence="6">
    <location>
        <position position="627"/>
    </location>
</feature>
<evidence type="ECO:0000313" key="10">
    <source>
        <dbReference type="EMBL" id="EAU87184.2"/>
    </source>
</evidence>
<dbReference type="InterPro" id="IPR014043">
    <property type="entry name" value="Acyl_transferase_dom"/>
</dbReference>
<dbReference type="Gene3D" id="3.40.366.10">
    <property type="entry name" value="Malonyl-Coenzyme A Acyl Carrier Protein, domain 2"/>
    <property type="match status" value="1"/>
</dbReference>
<dbReference type="InterPro" id="IPR042104">
    <property type="entry name" value="PKS_dehydratase_sf"/>
</dbReference>
<dbReference type="Gene3D" id="3.40.50.720">
    <property type="entry name" value="NAD(P)-binding Rossmann-like Domain"/>
    <property type="match status" value="3"/>
</dbReference>
<dbReference type="SMART" id="SM00822">
    <property type="entry name" value="PKS_KR"/>
    <property type="match status" value="1"/>
</dbReference>
<dbReference type="InterPro" id="IPR016035">
    <property type="entry name" value="Acyl_Trfase/lysoPLipase"/>
</dbReference>
<dbReference type="InterPro" id="IPR049552">
    <property type="entry name" value="PKS_DH_N"/>
</dbReference>
<feature type="region of interest" description="Disordered" evidence="7">
    <location>
        <begin position="905"/>
        <end position="934"/>
    </location>
</feature>
<dbReference type="OrthoDB" id="329835at2759"/>
<keyword evidence="4" id="KW-0808">Transferase</keyword>
<evidence type="ECO:0000313" key="11">
    <source>
        <dbReference type="Proteomes" id="UP000001861"/>
    </source>
</evidence>
<dbReference type="VEuPathDB" id="FungiDB:CC1G_05873"/>
<dbReference type="InterPro" id="IPR049551">
    <property type="entry name" value="PKS_DH_C"/>
</dbReference>
<dbReference type="PROSITE" id="PS52004">
    <property type="entry name" value="KS3_2"/>
    <property type="match status" value="1"/>
</dbReference>
<dbReference type="InterPro" id="IPR009081">
    <property type="entry name" value="PP-bd_ACP"/>
</dbReference>
<dbReference type="InterPro" id="IPR057326">
    <property type="entry name" value="KR_dom"/>
</dbReference>
<dbReference type="InterPro" id="IPR032821">
    <property type="entry name" value="PKS_assoc"/>
</dbReference>
<dbReference type="SMART" id="SM00825">
    <property type="entry name" value="PKS_KS"/>
    <property type="match status" value="1"/>
</dbReference>
<evidence type="ECO:0000256" key="5">
    <source>
        <dbReference type="ARBA" id="ARBA00023268"/>
    </source>
</evidence>
<dbReference type="STRING" id="240176.A8NLN5"/>
<dbReference type="eggNOG" id="KOG1202">
    <property type="taxonomic scope" value="Eukaryota"/>
</dbReference>
<evidence type="ECO:0000259" key="9">
    <source>
        <dbReference type="PROSITE" id="PS52019"/>
    </source>
</evidence>
<dbReference type="Pfam" id="PF21089">
    <property type="entry name" value="PKS_DH_N"/>
    <property type="match status" value="1"/>
</dbReference>
<dbReference type="Gene3D" id="3.10.129.110">
    <property type="entry name" value="Polyketide synthase dehydratase"/>
    <property type="match status" value="1"/>
</dbReference>
<organism evidence="10 11">
    <name type="scientific">Coprinopsis cinerea (strain Okayama-7 / 130 / ATCC MYA-4618 / FGSC 9003)</name>
    <name type="common">Inky cap fungus</name>
    <name type="synonym">Hormographiella aspergillata</name>
    <dbReference type="NCBI Taxonomy" id="240176"/>
    <lineage>
        <taxon>Eukaryota</taxon>
        <taxon>Fungi</taxon>
        <taxon>Dikarya</taxon>
        <taxon>Basidiomycota</taxon>
        <taxon>Agaricomycotina</taxon>
        <taxon>Agaricomycetes</taxon>
        <taxon>Agaricomycetidae</taxon>
        <taxon>Agaricales</taxon>
        <taxon>Agaricineae</taxon>
        <taxon>Psathyrellaceae</taxon>
        <taxon>Coprinopsis</taxon>
    </lineage>
</organism>
<dbReference type="InterPro" id="IPR020841">
    <property type="entry name" value="PKS_Beta-ketoAc_synthase_dom"/>
</dbReference>
<dbReference type="Pfam" id="PF00550">
    <property type="entry name" value="PP-binding"/>
    <property type="match status" value="1"/>
</dbReference>
<dbReference type="SUPFAM" id="SSF52151">
    <property type="entry name" value="FabD/lysophospholipase-like"/>
    <property type="match status" value="1"/>
</dbReference>
<dbReference type="PROSITE" id="PS52019">
    <property type="entry name" value="PKS_MFAS_DH"/>
    <property type="match status" value="1"/>
</dbReference>
<evidence type="ECO:0000256" key="1">
    <source>
        <dbReference type="ARBA" id="ARBA00005179"/>
    </source>
</evidence>
<reference evidence="10 11" key="1">
    <citation type="journal article" date="2010" name="Proc. Natl. Acad. Sci. U.S.A.">
        <title>Insights into evolution of multicellular fungi from the assembled chromosomes of the mushroom Coprinopsis cinerea (Coprinus cinereus).</title>
        <authorList>
            <person name="Stajich J.E."/>
            <person name="Wilke S.K."/>
            <person name="Ahren D."/>
            <person name="Au C.H."/>
            <person name="Birren B.W."/>
            <person name="Borodovsky M."/>
            <person name="Burns C."/>
            <person name="Canback B."/>
            <person name="Casselton L.A."/>
            <person name="Cheng C.K."/>
            <person name="Deng J."/>
            <person name="Dietrich F.S."/>
            <person name="Fargo D.C."/>
            <person name="Farman M.L."/>
            <person name="Gathman A.C."/>
            <person name="Goldberg J."/>
            <person name="Guigo R."/>
            <person name="Hoegger P.J."/>
            <person name="Hooker J.B."/>
            <person name="Huggins A."/>
            <person name="James T.Y."/>
            <person name="Kamada T."/>
            <person name="Kilaru S."/>
            <person name="Kodira C."/>
            <person name="Kues U."/>
            <person name="Kupfer D."/>
            <person name="Kwan H.S."/>
            <person name="Lomsadze A."/>
            <person name="Li W."/>
            <person name="Lilly W.W."/>
            <person name="Ma L.J."/>
            <person name="Mackey A.J."/>
            <person name="Manning G."/>
            <person name="Martin F."/>
            <person name="Muraguchi H."/>
            <person name="Natvig D.O."/>
            <person name="Palmerini H."/>
            <person name="Ramesh M.A."/>
            <person name="Rehmeyer C.J."/>
            <person name="Roe B.A."/>
            <person name="Shenoy N."/>
            <person name="Stanke M."/>
            <person name="Ter-Hovhannisyan V."/>
            <person name="Tunlid A."/>
            <person name="Velagapudi R."/>
            <person name="Vision T.J."/>
            <person name="Zeng Q."/>
            <person name="Zolan M.E."/>
            <person name="Pukkila P.J."/>
        </authorList>
    </citation>
    <scope>NUCLEOTIDE SEQUENCE [LARGE SCALE GENOMIC DNA]</scope>
    <source>
        <strain evidence="11">Okayama-7 / 130 / ATCC MYA-4618 / FGSC 9003</strain>
    </source>
</reference>
<proteinExistence type="predicted"/>
<protein>
    <submittedName>
        <fullName evidence="10">CurK protein</fullName>
    </submittedName>
</protein>
<dbReference type="Gene3D" id="3.40.47.10">
    <property type="match status" value="1"/>
</dbReference>
<evidence type="ECO:0000256" key="4">
    <source>
        <dbReference type="ARBA" id="ARBA00022679"/>
    </source>
</evidence>
<dbReference type="Gene3D" id="3.30.70.3290">
    <property type="match status" value="1"/>
</dbReference>
<dbReference type="GO" id="GO:0004312">
    <property type="term" value="F:fatty acid synthase activity"/>
    <property type="evidence" value="ECO:0007669"/>
    <property type="project" value="TreeGrafter"/>
</dbReference>
<dbReference type="RefSeq" id="XP_001834736.2">
    <property type="nucleotide sequence ID" value="XM_001834684.2"/>
</dbReference>
<evidence type="ECO:0000256" key="7">
    <source>
        <dbReference type="SAM" id="MobiDB-lite"/>
    </source>
</evidence>
<dbReference type="InterPro" id="IPR050091">
    <property type="entry name" value="PKS_NRPS_Biosynth_Enz"/>
</dbReference>
<name>A8NLN5_COPC7</name>
<evidence type="ECO:0000256" key="3">
    <source>
        <dbReference type="ARBA" id="ARBA00022553"/>
    </source>
</evidence>
<dbReference type="Pfam" id="PF02801">
    <property type="entry name" value="Ketoacyl-synt_C"/>
    <property type="match status" value="1"/>
</dbReference>
<dbReference type="Pfam" id="PF00698">
    <property type="entry name" value="Acyl_transf_1"/>
    <property type="match status" value="1"/>
</dbReference>
<dbReference type="GO" id="GO:0044550">
    <property type="term" value="P:secondary metabolite biosynthetic process"/>
    <property type="evidence" value="ECO:0007669"/>
    <property type="project" value="UniProtKB-ARBA"/>
</dbReference>
<dbReference type="EMBL" id="AACS02000012">
    <property type="protein sequence ID" value="EAU87184.2"/>
    <property type="molecule type" value="Genomic_DNA"/>
</dbReference>
<dbReference type="InterPro" id="IPR014031">
    <property type="entry name" value="Ketoacyl_synth_C"/>
</dbReference>
<dbReference type="SUPFAM" id="SSF47336">
    <property type="entry name" value="ACP-like"/>
    <property type="match status" value="1"/>
</dbReference>